<feature type="compositionally biased region" description="Basic and acidic residues" evidence="2">
    <location>
        <begin position="545"/>
        <end position="565"/>
    </location>
</feature>
<evidence type="ECO:0000256" key="2">
    <source>
        <dbReference type="SAM" id="MobiDB-lite"/>
    </source>
</evidence>
<accession>A0A3Q3ANQ1</accession>
<reference evidence="3" key="2">
    <citation type="submission" date="2025-09" db="UniProtKB">
        <authorList>
            <consortium name="Ensembl"/>
        </authorList>
    </citation>
    <scope>IDENTIFICATION</scope>
</reference>
<evidence type="ECO:0000313" key="4">
    <source>
        <dbReference type="Proteomes" id="UP000264800"/>
    </source>
</evidence>
<name>A0A3Q3ANQ1_KRYMA</name>
<dbReference type="PANTHER" id="PTHR21549:SF1">
    <property type="entry name" value="COILED-COIL DOMAIN-CONTAINING PROTEIN 148"/>
    <property type="match status" value="1"/>
</dbReference>
<feature type="region of interest" description="Disordered" evidence="2">
    <location>
        <begin position="540"/>
        <end position="565"/>
    </location>
</feature>
<evidence type="ECO:0000256" key="1">
    <source>
        <dbReference type="ARBA" id="ARBA00023054"/>
    </source>
</evidence>
<dbReference type="Proteomes" id="UP000264800">
    <property type="component" value="Unplaced"/>
</dbReference>
<feature type="region of interest" description="Disordered" evidence="2">
    <location>
        <begin position="453"/>
        <end position="487"/>
    </location>
</feature>
<protein>
    <submittedName>
        <fullName evidence="3">Coiled-coil domain containing 148</fullName>
    </submittedName>
</protein>
<dbReference type="InterPro" id="IPR039902">
    <property type="entry name" value="CCDC148/CCDC112"/>
</dbReference>
<dbReference type="Ensembl" id="ENSKMAT00000018211.1">
    <property type="protein sequence ID" value="ENSKMAP00000017960.1"/>
    <property type="gene ID" value="ENSKMAG00000013353.1"/>
</dbReference>
<feature type="compositionally biased region" description="Basic and acidic residues" evidence="2">
    <location>
        <begin position="453"/>
        <end position="474"/>
    </location>
</feature>
<sequence>MCLLNFSFKHFLNATIPFILMSGENLQTFVTKYKPEDAEKLTLRMKNGLGSSKYKPTEYERLQAIVDAKRLESELIGQKVPFSYQVYPHTEKKNNITEQAEDELHHFLEQIRPIGITDTAIFSLQEYGKRLTMEQEAFRKDTVDPVHQLRDDLRFRLSNVQLSKLSSNFEQVTQQVCMCVCVCMCDEIRKYLISASVNSESLPKEVLDADCPYPELKDSLIQAFQSLSERYQSRLQSLQEQLQKTDRFCGWCPEDHEHFQLTVSMYTHDTPNHRALCMDMLLRRFPERTRLELVGDFTKQYRHFSNAQMKAVTQRWHRDLEELLARALVMLQEAEHAHKEELEHHRERQHQQDICLRLREKVSQWRTQQEEVAKLEAAIAARRQEDEEGRMKRDSIKPLRSLQVRCVRSEKAMLPEALLKEQGVTCGCDVHSLLSSPFRVQFRADMLQRQREDREARELEQQREEQERQNRLEVEVQAEADPERMMADTEAWRSRLVNEKQFELQRPLYSLNTYTDTQIVSDPRVRAERALREAGLHQNQYAKEVLSDIKPPRPPRRDTKSTIKF</sequence>
<dbReference type="PANTHER" id="PTHR21549">
    <property type="entry name" value="MUTATED IN BLADDER CANCER 1"/>
    <property type="match status" value="1"/>
</dbReference>
<keyword evidence="1" id="KW-0175">Coiled coil</keyword>
<reference evidence="3" key="1">
    <citation type="submission" date="2025-08" db="UniProtKB">
        <authorList>
            <consortium name="Ensembl"/>
        </authorList>
    </citation>
    <scope>IDENTIFICATION</scope>
</reference>
<proteinExistence type="predicted"/>
<dbReference type="OMA" id="KLKKYWA"/>
<dbReference type="AlphaFoldDB" id="A0A3Q3ANQ1"/>
<organism evidence="3 4">
    <name type="scientific">Kryptolebias marmoratus</name>
    <name type="common">Mangrove killifish</name>
    <name type="synonym">Rivulus marmoratus</name>
    <dbReference type="NCBI Taxonomy" id="37003"/>
    <lineage>
        <taxon>Eukaryota</taxon>
        <taxon>Metazoa</taxon>
        <taxon>Chordata</taxon>
        <taxon>Craniata</taxon>
        <taxon>Vertebrata</taxon>
        <taxon>Euteleostomi</taxon>
        <taxon>Actinopterygii</taxon>
        <taxon>Neopterygii</taxon>
        <taxon>Teleostei</taxon>
        <taxon>Neoteleostei</taxon>
        <taxon>Acanthomorphata</taxon>
        <taxon>Ovalentaria</taxon>
        <taxon>Atherinomorphae</taxon>
        <taxon>Cyprinodontiformes</taxon>
        <taxon>Rivulidae</taxon>
        <taxon>Kryptolebias</taxon>
    </lineage>
</organism>
<evidence type="ECO:0000313" key="3">
    <source>
        <dbReference type="Ensembl" id="ENSKMAP00000017960.1"/>
    </source>
</evidence>
<keyword evidence="4" id="KW-1185">Reference proteome</keyword>
<dbReference type="GeneTree" id="ENSGT00940000153988"/>